<dbReference type="AlphaFoldDB" id="A0A855EL55"/>
<organism evidence="2 3">
    <name type="scientific">Leclercia adecarboxylata</name>
    <dbReference type="NCBI Taxonomy" id="83655"/>
    <lineage>
        <taxon>Bacteria</taxon>
        <taxon>Pseudomonadati</taxon>
        <taxon>Pseudomonadota</taxon>
        <taxon>Gammaproteobacteria</taxon>
        <taxon>Enterobacterales</taxon>
        <taxon>Enterobacteriaceae</taxon>
        <taxon>Leclercia</taxon>
    </lineage>
</organism>
<proteinExistence type="predicted"/>
<protein>
    <submittedName>
        <fullName evidence="2">Uncharacterized protein</fullName>
    </submittedName>
</protein>
<evidence type="ECO:0000256" key="1">
    <source>
        <dbReference type="SAM" id="MobiDB-lite"/>
    </source>
</evidence>
<accession>A0A855EL55</accession>
<feature type="region of interest" description="Disordered" evidence="1">
    <location>
        <begin position="1"/>
        <end position="22"/>
    </location>
</feature>
<evidence type="ECO:0000313" key="2">
    <source>
        <dbReference type="EMBL" id="PHH04525.1"/>
    </source>
</evidence>
<dbReference type="EMBL" id="PDLK01000002">
    <property type="protein sequence ID" value="PHH04525.1"/>
    <property type="molecule type" value="Genomic_DNA"/>
</dbReference>
<reference evidence="3" key="1">
    <citation type="submission" date="2017-09" db="EMBL/GenBank/DDBJ databases">
        <title>FDA dAtabase for Regulatory Grade micrObial Sequences (FDA-ARGOS): Supporting development and validation of Infectious Disease Dx tests.</title>
        <authorList>
            <person name="Minogue T."/>
            <person name="Wolcott M."/>
            <person name="Wasieloski L."/>
            <person name="Aguilar W."/>
            <person name="Moore D."/>
            <person name="Tallon L."/>
            <person name="Sadzewicz L."/>
            <person name="Ott S."/>
            <person name="Zhao X."/>
            <person name="Nagaraj S."/>
            <person name="Vavikolanu K."/>
            <person name="Aluvathingal J."/>
            <person name="Nadendla S."/>
            <person name="Sichtig H."/>
        </authorList>
    </citation>
    <scope>NUCLEOTIDE SEQUENCE [LARGE SCALE GENOMIC DNA]</scope>
    <source>
        <strain evidence="3">FDAARGOS_404</strain>
    </source>
</reference>
<name>A0A855EL55_9ENTR</name>
<dbReference type="Proteomes" id="UP000222768">
    <property type="component" value="Unassembled WGS sequence"/>
</dbReference>
<evidence type="ECO:0000313" key="3">
    <source>
        <dbReference type="Proteomes" id="UP000222768"/>
    </source>
</evidence>
<comment type="caution">
    <text evidence="2">The sequence shown here is derived from an EMBL/GenBank/DDBJ whole genome shotgun (WGS) entry which is preliminary data.</text>
</comment>
<sequence>MTVQGRSEAVKPMCQQRDTRRKVRKAVTDHIPASWTLSPQQQAFIDSFAEDDTKKQ</sequence>
<gene>
    <name evidence="2" type="ORF">CRX53_11320</name>
</gene>